<organism evidence="2 3">
    <name type="scientific">Phyllosticta citrichinensis</name>
    <dbReference type="NCBI Taxonomy" id="1130410"/>
    <lineage>
        <taxon>Eukaryota</taxon>
        <taxon>Fungi</taxon>
        <taxon>Dikarya</taxon>
        <taxon>Ascomycota</taxon>
        <taxon>Pezizomycotina</taxon>
        <taxon>Dothideomycetes</taxon>
        <taxon>Dothideomycetes incertae sedis</taxon>
        <taxon>Botryosphaeriales</taxon>
        <taxon>Phyllostictaceae</taxon>
        <taxon>Phyllosticta</taxon>
    </lineage>
</organism>
<accession>A0ABR1Y3C2</accession>
<feature type="compositionally biased region" description="Gly residues" evidence="1">
    <location>
        <begin position="128"/>
        <end position="141"/>
    </location>
</feature>
<feature type="region of interest" description="Disordered" evidence="1">
    <location>
        <begin position="1"/>
        <end position="70"/>
    </location>
</feature>
<evidence type="ECO:0000256" key="1">
    <source>
        <dbReference type="SAM" id="MobiDB-lite"/>
    </source>
</evidence>
<name>A0ABR1Y3C2_9PEZI</name>
<feature type="region of interest" description="Disordered" evidence="1">
    <location>
        <begin position="185"/>
        <end position="235"/>
    </location>
</feature>
<keyword evidence="3" id="KW-1185">Reference proteome</keyword>
<evidence type="ECO:0000313" key="2">
    <source>
        <dbReference type="EMBL" id="KAK8175655.1"/>
    </source>
</evidence>
<evidence type="ECO:0000313" key="3">
    <source>
        <dbReference type="Proteomes" id="UP001456524"/>
    </source>
</evidence>
<feature type="compositionally biased region" description="Basic and acidic residues" evidence="1">
    <location>
        <begin position="200"/>
        <end position="216"/>
    </location>
</feature>
<reference evidence="2 3" key="1">
    <citation type="journal article" date="2022" name="G3 (Bethesda)">
        <title>Enemy or ally: a genomic approach to elucidate the lifestyle of Phyllosticta citrichinaensis.</title>
        <authorList>
            <person name="Buijs V.A."/>
            <person name="Groenewald J.Z."/>
            <person name="Haridas S."/>
            <person name="LaButti K.M."/>
            <person name="Lipzen A."/>
            <person name="Martin F.M."/>
            <person name="Barry K."/>
            <person name="Grigoriev I.V."/>
            <person name="Crous P.W."/>
            <person name="Seidl M.F."/>
        </authorList>
    </citation>
    <scope>NUCLEOTIDE SEQUENCE [LARGE SCALE GENOMIC DNA]</scope>
    <source>
        <strain evidence="2 3">CBS 129764</strain>
    </source>
</reference>
<proteinExistence type="predicted"/>
<gene>
    <name evidence="2" type="ORF">IWX90DRAFT_475460</name>
</gene>
<dbReference type="EMBL" id="JBBWUH010000002">
    <property type="protein sequence ID" value="KAK8175655.1"/>
    <property type="molecule type" value="Genomic_DNA"/>
</dbReference>
<dbReference type="Proteomes" id="UP001456524">
    <property type="component" value="Unassembled WGS sequence"/>
</dbReference>
<feature type="compositionally biased region" description="Low complexity" evidence="1">
    <location>
        <begin position="16"/>
        <end position="63"/>
    </location>
</feature>
<comment type="caution">
    <text evidence="2">The sequence shown here is derived from an EMBL/GenBank/DDBJ whole genome shotgun (WGS) entry which is preliminary data.</text>
</comment>
<sequence>MASNGGPPPHGRDHASNGGSNGSNNTADNSNTTTSNNPATPYVPARSASRPSAARPPTTAERAQFNDFRFPCESFESLDRELHSRLPINNQRLPIYRQRPLSEQPTPFDTWARVGGASPAPLSTGVNGVVGGEGQGQGQGQGKQSAARRQPDPYGSLGPGRANATAEDVQRRADIRARADAIVDSAMAGRTTIDSGSGCERARQREGEEEHRRRQDAQVSGAGAGVEDEHAEDKE</sequence>
<protein>
    <submittedName>
        <fullName evidence="2">Uncharacterized protein</fullName>
    </submittedName>
</protein>
<feature type="region of interest" description="Disordered" evidence="1">
    <location>
        <begin position="114"/>
        <end position="171"/>
    </location>
</feature>